<proteinExistence type="predicted"/>
<evidence type="ECO:0000259" key="4">
    <source>
        <dbReference type="Pfam" id="PF13579"/>
    </source>
</evidence>
<dbReference type="Pfam" id="PF13579">
    <property type="entry name" value="Glyco_trans_4_4"/>
    <property type="match status" value="1"/>
</dbReference>
<dbReference type="PANTHER" id="PTHR45947:SF3">
    <property type="entry name" value="SULFOQUINOVOSYL TRANSFERASE SQD2"/>
    <property type="match status" value="1"/>
</dbReference>
<dbReference type="InterPro" id="IPR001296">
    <property type="entry name" value="Glyco_trans_1"/>
</dbReference>
<dbReference type="SUPFAM" id="SSF53756">
    <property type="entry name" value="UDP-Glycosyltransferase/glycogen phosphorylase"/>
    <property type="match status" value="1"/>
</dbReference>
<gene>
    <name evidence="5" type="ORF">GCM10022222_20140</name>
</gene>
<evidence type="ECO:0000313" key="5">
    <source>
        <dbReference type="EMBL" id="GAA3536417.1"/>
    </source>
</evidence>
<keyword evidence="6" id="KW-1185">Reference proteome</keyword>
<sequence length="398" mass="43827">MRIAVINNFFPPRVGGSAHMAASLAAEYAAAGHQVLAVTAAYADAPADEQRDGYRVVRLPAAKMPQLGLSIDFDMTFASLRPGNWRRLWKLLDEFKPDAVHLHGQFFDLSWMAGIYARRHHLPVLLTIHTLLISDNKLYGRVFRMLDAVLVKPVLNYLRPRYVILDKLGVDYCVQRYGTSDENSEYFPIAVDTGHFAKPVTKDVRAELEIGDAPLIVSLGHVIPLRNRLPLVEALPTVLARHPAVRVVVVGRVYHDAFLRRAEELGVADAVIVTGAVPKEDVPAYFAAADVVTHDLNGGCGTASLEAMLSGTATIASVTEDNYPGIELRNGENILLVRPDDAEAVGETVLSLLDDPEWRSRIAERESSMVRGNFGLDVVAEEHLRVFAKLVADNDVLR</sequence>
<dbReference type="CDD" id="cd03801">
    <property type="entry name" value="GT4_PimA-like"/>
    <property type="match status" value="1"/>
</dbReference>
<dbReference type="Pfam" id="PF00534">
    <property type="entry name" value="Glycos_transf_1"/>
    <property type="match status" value="1"/>
</dbReference>
<dbReference type="EMBL" id="BAAAZN010000003">
    <property type="protein sequence ID" value="GAA3536417.1"/>
    <property type="molecule type" value="Genomic_DNA"/>
</dbReference>
<dbReference type="InterPro" id="IPR050194">
    <property type="entry name" value="Glycosyltransferase_grp1"/>
</dbReference>
<evidence type="ECO:0000313" key="6">
    <source>
        <dbReference type="Proteomes" id="UP001500689"/>
    </source>
</evidence>
<evidence type="ECO:0000256" key="1">
    <source>
        <dbReference type="ARBA" id="ARBA00022676"/>
    </source>
</evidence>
<dbReference type="Gene3D" id="3.40.50.2000">
    <property type="entry name" value="Glycogen Phosphorylase B"/>
    <property type="match status" value="2"/>
</dbReference>
<protein>
    <submittedName>
        <fullName evidence="5">Glycosyltransferase family 4 protein</fullName>
    </submittedName>
</protein>
<keyword evidence="2" id="KW-0808">Transferase</keyword>
<accession>A0ABP6VK63</accession>
<dbReference type="RefSeq" id="WP_344858118.1">
    <property type="nucleotide sequence ID" value="NZ_BAAAZN010000003.1"/>
</dbReference>
<evidence type="ECO:0000256" key="2">
    <source>
        <dbReference type="ARBA" id="ARBA00022679"/>
    </source>
</evidence>
<comment type="caution">
    <text evidence="5">The sequence shown here is derived from an EMBL/GenBank/DDBJ whole genome shotgun (WGS) entry which is preliminary data.</text>
</comment>
<dbReference type="InterPro" id="IPR028098">
    <property type="entry name" value="Glyco_trans_4-like_N"/>
</dbReference>
<feature type="domain" description="Glycosyltransferase subfamily 4-like N-terminal" evidence="4">
    <location>
        <begin position="15"/>
        <end position="146"/>
    </location>
</feature>
<dbReference type="Proteomes" id="UP001500689">
    <property type="component" value="Unassembled WGS sequence"/>
</dbReference>
<evidence type="ECO:0000259" key="3">
    <source>
        <dbReference type="Pfam" id="PF00534"/>
    </source>
</evidence>
<feature type="domain" description="Glycosyl transferase family 1" evidence="3">
    <location>
        <begin position="205"/>
        <end position="365"/>
    </location>
</feature>
<reference evidence="6" key="1">
    <citation type="journal article" date="2019" name="Int. J. Syst. Evol. Microbiol.">
        <title>The Global Catalogue of Microorganisms (GCM) 10K type strain sequencing project: providing services to taxonomists for standard genome sequencing and annotation.</title>
        <authorList>
            <consortium name="The Broad Institute Genomics Platform"/>
            <consortium name="The Broad Institute Genome Sequencing Center for Infectious Disease"/>
            <person name="Wu L."/>
            <person name="Ma J."/>
        </authorList>
    </citation>
    <scope>NUCLEOTIDE SEQUENCE [LARGE SCALE GENOMIC DNA]</scope>
    <source>
        <strain evidence="6">JCM 16898</strain>
    </source>
</reference>
<dbReference type="PANTHER" id="PTHR45947">
    <property type="entry name" value="SULFOQUINOVOSYL TRANSFERASE SQD2"/>
    <property type="match status" value="1"/>
</dbReference>
<keyword evidence="1" id="KW-0328">Glycosyltransferase</keyword>
<name>A0ABP6VK63_9PSEU</name>
<organism evidence="5 6">
    <name type="scientific">Amycolatopsis ultiminotia</name>
    <dbReference type="NCBI Taxonomy" id="543629"/>
    <lineage>
        <taxon>Bacteria</taxon>
        <taxon>Bacillati</taxon>
        <taxon>Actinomycetota</taxon>
        <taxon>Actinomycetes</taxon>
        <taxon>Pseudonocardiales</taxon>
        <taxon>Pseudonocardiaceae</taxon>
        <taxon>Amycolatopsis</taxon>
    </lineage>
</organism>